<keyword evidence="3" id="KW-0904">Protein phosphatase</keyword>
<organism evidence="8 9">
    <name type="scientific">Vanilla planifolia</name>
    <name type="common">Vanilla</name>
    <dbReference type="NCBI Taxonomy" id="51239"/>
    <lineage>
        <taxon>Eukaryota</taxon>
        <taxon>Viridiplantae</taxon>
        <taxon>Streptophyta</taxon>
        <taxon>Embryophyta</taxon>
        <taxon>Tracheophyta</taxon>
        <taxon>Spermatophyta</taxon>
        <taxon>Magnoliopsida</taxon>
        <taxon>Liliopsida</taxon>
        <taxon>Asparagales</taxon>
        <taxon>Orchidaceae</taxon>
        <taxon>Vanilloideae</taxon>
        <taxon>Vanilleae</taxon>
        <taxon>Vanilla</taxon>
    </lineage>
</organism>
<keyword evidence="6" id="KW-0812">Transmembrane</keyword>
<protein>
    <recommendedName>
        <fullName evidence="1">protein-serine/threonine phosphatase</fullName>
        <ecNumber evidence="1">3.1.3.16</ecNumber>
    </recommendedName>
</protein>
<sequence length="142" mass="15940">RSIYPLHGLFLHLFIYLVLVWILGCELIPGFRQNLQLKNQVRRLSLLRIAKLKNNEPNDPTKHFSPLTNISIEVVEEVVDGSLEFLILASDGLWDVVSNESEQAAKLLLQEASRRGSADNITCVVVDSFPSDLCCAFASRCD</sequence>
<feature type="transmembrane region" description="Helical" evidence="6">
    <location>
        <begin position="6"/>
        <end position="28"/>
    </location>
</feature>
<evidence type="ECO:0000256" key="6">
    <source>
        <dbReference type="SAM" id="Phobius"/>
    </source>
</evidence>
<dbReference type="EMBL" id="JADCNM010000007">
    <property type="protein sequence ID" value="KAG0475623.1"/>
    <property type="molecule type" value="Genomic_DNA"/>
</dbReference>
<dbReference type="OrthoDB" id="10264738at2759"/>
<proteinExistence type="predicted"/>
<dbReference type="AlphaFoldDB" id="A0A835QW79"/>
<comment type="catalytic activity">
    <reaction evidence="4">
        <text>O-phospho-L-seryl-[protein] + H2O = L-seryl-[protein] + phosphate</text>
        <dbReference type="Rhea" id="RHEA:20629"/>
        <dbReference type="Rhea" id="RHEA-COMP:9863"/>
        <dbReference type="Rhea" id="RHEA-COMP:11604"/>
        <dbReference type="ChEBI" id="CHEBI:15377"/>
        <dbReference type="ChEBI" id="CHEBI:29999"/>
        <dbReference type="ChEBI" id="CHEBI:43474"/>
        <dbReference type="ChEBI" id="CHEBI:83421"/>
        <dbReference type="EC" id="3.1.3.16"/>
    </reaction>
</comment>
<evidence type="ECO:0000313" key="8">
    <source>
        <dbReference type="EMBL" id="KAG0475623.1"/>
    </source>
</evidence>
<evidence type="ECO:0000256" key="4">
    <source>
        <dbReference type="ARBA" id="ARBA00047761"/>
    </source>
</evidence>
<dbReference type="InterPro" id="IPR036457">
    <property type="entry name" value="PPM-type-like_dom_sf"/>
</dbReference>
<name>A0A835QW79_VANPL</name>
<comment type="caution">
    <text evidence="8">The sequence shown here is derived from an EMBL/GenBank/DDBJ whole genome shotgun (WGS) entry which is preliminary data.</text>
</comment>
<evidence type="ECO:0000256" key="5">
    <source>
        <dbReference type="ARBA" id="ARBA00048336"/>
    </source>
</evidence>
<keyword evidence="6" id="KW-0472">Membrane</keyword>
<dbReference type="Gene3D" id="3.60.40.10">
    <property type="entry name" value="PPM-type phosphatase domain"/>
    <property type="match status" value="1"/>
</dbReference>
<dbReference type="SUPFAM" id="SSF81606">
    <property type="entry name" value="PP2C-like"/>
    <property type="match status" value="1"/>
</dbReference>
<dbReference type="Pfam" id="PF00481">
    <property type="entry name" value="PP2C"/>
    <property type="match status" value="1"/>
</dbReference>
<evidence type="ECO:0000256" key="3">
    <source>
        <dbReference type="ARBA" id="ARBA00022912"/>
    </source>
</evidence>
<dbReference type="InterPro" id="IPR001932">
    <property type="entry name" value="PPM-type_phosphatase-like_dom"/>
</dbReference>
<keyword evidence="2" id="KW-0378">Hydrolase</keyword>
<evidence type="ECO:0000256" key="2">
    <source>
        <dbReference type="ARBA" id="ARBA00022801"/>
    </source>
</evidence>
<evidence type="ECO:0000313" key="9">
    <source>
        <dbReference type="Proteomes" id="UP000639772"/>
    </source>
</evidence>
<evidence type="ECO:0000256" key="1">
    <source>
        <dbReference type="ARBA" id="ARBA00013081"/>
    </source>
</evidence>
<dbReference type="EC" id="3.1.3.16" evidence="1"/>
<dbReference type="Proteomes" id="UP000639772">
    <property type="component" value="Chromosome 7"/>
</dbReference>
<reference evidence="8 9" key="1">
    <citation type="journal article" date="2020" name="Nat. Food">
        <title>A phased Vanilla planifolia genome enables genetic improvement of flavour and production.</title>
        <authorList>
            <person name="Hasing T."/>
            <person name="Tang H."/>
            <person name="Brym M."/>
            <person name="Khazi F."/>
            <person name="Huang T."/>
            <person name="Chambers A.H."/>
        </authorList>
    </citation>
    <scope>NUCLEOTIDE SEQUENCE [LARGE SCALE GENOMIC DNA]</scope>
    <source>
        <tissue evidence="8">Leaf</tissue>
    </source>
</reference>
<dbReference type="PANTHER" id="PTHR47992">
    <property type="entry name" value="PROTEIN PHOSPHATASE"/>
    <property type="match status" value="1"/>
</dbReference>
<keyword evidence="6" id="KW-1133">Transmembrane helix</keyword>
<dbReference type="InterPro" id="IPR015655">
    <property type="entry name" value="PP2C"/>
</dbReference>
<evidence type="ECO:0000259" key="7">
    <source>
        <dbReference type="PROSITE" id="PS51746"/>
    </source>
</evidence>
<accession>A0A835QW79</accession>
<dbReference type="PROSITE" id="PS51746">
    <property type="entry name" value="PPM_2"/>
    <property type="match status" value="1"/>
</dbReference>
<feature type="non-terminal residue" evidence="8">
    <location>
        <position position="1"/>
    </location>
</feature>
<feature type="domain" description="PPM-type phosphatase" evidence="7">
    <location>
        <begin position="1"/>
        <end position="128"/>
    </location>
</feature>
<dbReference type="GO" id="GO:0004722">
    <property type="term" value="F:protein serine/threonine phosphatase activity"/>
    <property type="evidence" value="ECO:0007669"/>
    <property type="project" value="UniProtKB-EC"/>
</dbReference>
<gene>
    <name evidence="8" type="ORF">HPP92_015309</name>
</gene>
<comment type="catalytic activity">
    <reaction evidence="5">
        <text>O-phospho-L-threonyl-[protein] + H2O = L-threonyl-[protein] + phosphate</text>
        <dbReference type="Rhea" id="RHEA:47004"/>
        <dbReference type="Rhea" id="RHEA-COMP:11060"/>
        <dbReference type="Rhea" id="RHEA-COMP:11605"/>
        <dbReference type="ChEBI" id="CHEBI:15377"/>
        <dbReference type="ChEBI" id="CHEBI:30013"/>
        <dbReference type="ChEBI" id="CHEBI:43474"/>
        <dbReference type="ChEBI" id="CHEBI:61977"/>
        <dbReference type="EC" id="3.1.3.16"/>
    </reaction>
</comment>